<proteinExistence type="predicted"/>
<name>A0A2R8B5I2_9RHOB</name>
<evidence type="ECO:0000313" key="2">
    <source>
        <dbReference type="Proteomes" id="UP000244924"/>
    </source>
</evidence>
<dbReference type="Proteomes" id="UP000244924">
    <property type="component" value="Unassembled WGS sequence"/>
</dbReference>
<dbReference type="SUPFAM" id="SSF81301">
    <property type="entry name" value="Nucleotidyltransferase"/>
    <property type="match status" value="1"/>
</dbReference>
<dbReference type="EMBL" id="OMOQ01000001">
    <property type="protein sequence ID" value="SPH17837.1"/>
    <property type="molecule type" value="Genomic_DNA"/>
</dbReference>
<organism evidence="1 2">
    <name type="scientific">Albidovulum aquaemixtae</name>
    <dbReference type="NCBI Taxonomy" id="1542388"/>
    <lineage>
        <taxon>Bacteria</taxon>
        <taxon>Pseudomonadati</taxon>
        <taxon>Pseudomonadota</taxon>
        <taxon>Alphaproteobacteria</taxon>
        <taxon>Rhodobacterales</taxon>
        <taxon>Paracoccaceae</taxon>
        <taxon>Albidovulum</taxon>
    </lineage>
</organism>
<protein>
    <submittedName>
        <fullName evidence="1">Uncharacterized protein</fullName>
    </submittedName>
</protein>
<evidence type="ECO:0000313" key="1">
    <source>
        <dbReference type="EMBL" id="SPH17837.1"/>
    </source>
</evidence>
<dbReference type="InterPro" id="IPR043519">
    <property type="entry name" value="NT_sf"/>
</dbReference>
<reference evidence="1 2" key="1">
    <citation type="submission" date="2018-03" db="EMBL/GenBank/DDBJ databases">
        <authorList>
            <person name="Keele B.F."/>
        </authorList>
    </citation>
    <scope>NUCLEOTIDE SEQUENCE [LARGE SCALE GENOMIC DNA]</scope>
    <source>
        <strain evidence="1 2">CECT 8626</strain>
    </source>
</reference>
<dbReference type="Gene3D" id="3.30.460.40">
    <property type="match status" value="1"/>
</dbReference>
<dbReference type="AlphaFoldDB" id="A0A2R8B5I2"/>
<sequence length="183" mass="20660">MHSSERLDPTDRPALQPAPLIKALAKFKVRWVLCGSQVLALHGAGIVANDLDVVPHLESENLRRVAACLEYLRAVAAYLDGWGGERGTLEACRAWRPVPPTSENLDWLFVTHLGMLDIVIEKADPYESLMDHAEVRSAGGTPYWLCDPRRVLKALEGRARKKDRERDAIYRLMRRRLGMPELP</sequence>
<gene>
    <name evidence="1" type="ORF">DEA8626_01364</name>
</gene>
<accession>A0A2R8B5I2</accession>
<keyword evidence="2" id="KW-1185">Reference proteome</keyword>